<reference evidence="4" key="1">
    <citation type="submission" date="2021-10" db="EMBL/GenBank/DDBJ databases">
        <title>De novo Genome Assembly of Clathrus columnatus (Basidiomycota, Fungi) Using Illumina and Nanopore Sequence Data.</title>
        <authorList>
            <person name="Ogiso-Tanaka E."/>
            <person name="Itagaki H."/>
            <person name="Hosoya T."/>
            <person name="Hosaka K."/>
        </authorList>
    </citation>
    <scope>NUCLEOTIDE SEQUENCE</scope>
    <source>
        <strain evidence="4">MO-923</strain>
    </source>
</reference>
<proteinExistence type="inferred from homology"/>
<evidence type="ECO:0000256" key="3">
    <source>
        <dbReference type="ARBA" id="ARBA00023002"/>
    </source>
</evidence>
<keyword evidence="5" id="KW-1185">Reference proteome</keyword>
<name>A0AAV5A0D5_9AGAM</name>
<protein>
    <submittedName>
        <fullName evidence="4">Uncharacterized protein</fullName>
    </submittedName>
</protein>
<comment type="caution">
    <text evidence="4">The sequence shown here is derived from an EMBL/GenBank/DDBJ whole genome shotgun (WGS) entry which is preliminary data.</text>
</comment>
<dbReference type="Gene3D" id="3.40.50.720">
    <property type="entry name" value="NAD(P)-binding Rossmann-like Domain"/>
    <property type="match status" value="1"/>
</dbReference>
<dbReference type="PANTHER" id="PTHR43477:SF1">
    <property type="entry name" value="DIHYDROANTICAPSIN 7-DEHYDROGENASE"/>
    <property type="match status" value="1"/>
</dbReference>
<dbReference type="Pfam" id="PF23441">
    <property type="entry name" value="SDR"/>
    <property type="match status" value="1"/>
</dbReference>
<evidence type="ECO:0000313" key="4">
    <source>
        <dbReference type="EMBL" id="GJJ07012.1"/>
    </source>
</evidence>
<dbReference type="GO" id="GO:0016491">
    <property type="term" value="F:oxidoreductase activity"/>
    <property type="evidence" value="ECO:0007669"/>
    <property type="project" value="UniProtKB-KW"/>
</dbReference>
<dbReference type="InterPro" id="IPR036291">
    <property type="entry name" value="NAD(P)-bd_dom_sf"/>
</dbReference>
<organism evidence="4 5">
    <name type="scientific">Clathrus columnatus</name>
    <dbReference type="NCBI Taxonomy" id="1419009"/>
    <lineage>
        <taxon>Eukaryota</taxon>
        <taxon>Fungi</taxon>
        <taxon>Dikarya</taxon>
        <taxon>Basidiomycota</taxon>
        <taxon>Agaricomycotina</taxon>
        <taxon>Agaricomycetes</taxon>
        <taxon>Phallomycetidae</taxon>
        <taxon>Phallales</taxon>
        <taxon>Clathraceae</taxon>
        <taxon>Clathrus</taxon>
    </lineage>
</organism>
<dbReference type="Proteomes" id="UP001050691">
    <property type="component" value="Unassembled WGS sequence"/>
</dbReference>
<evidence type="ECO:0000256" key="1">
    <source>
        <dbReference type="ARBA" id="ARBA00006484"/>
    </source>
</evidence>
<dbReference type="PRINTS" id="PR00081">
    <property type="entry name" value="GDHRDH"/>
</dbReference>
<evidence type="ECO:0000256" key="2">
    <source>
        <dbReference type="ARBA" id="ARBA00022857"/>
    </source>
</evidence>
<dbReference type="SUPFAM" id="SSF51735">
    <property type="entry name" value="NAD(P)-binding Rossmann-fold domains"/>
    <property type="match status" value="1"/>
</dbReference>
<keyword evidence="2" id="KW-0521">NADP</keyword>
<keyword evidence="3" id="KW-0560">Oxidoreductase</keyword>
<accession>A0AAV5A0D5</accession>
<comment type="similarity">
    <text evidence="1">Belongs to the short-chain dehydrogenases/reductases (SDR) family.</text>
</comment>
<dbReference type="InterPro" id="IPR002347">
    <property type="entry name" value="SDR_fam"/>
</dbReference>
<dbReference type="EMBL" id="BPWL01000002">
    <property type="protein sequence ID" value="GJJ07012.1"/>
    <property type="molecule type" value="Genomic_DNA"/>
</dbReference>
<dbReference type="AlphaFoldDB" id="A0AAV5A0D5"/>
<dbReference type="PANTHER" id="PTHR43477">
    <property type="entry name" value="DIHYDROANTICAPSIN 7-DEHYDROGENASE"/>
    <property type="match status" value="1"/>
</dbReference>
<evidence type="ECO:0000313" key="5">
    <source>
        <dbReference type="Proteomes" id="UP001050691"/>
    </source>
</evidence>
<gene>
    <name evidence="4" type="ORF">Clacol_001210</name>
</gene>
<dbReference type="InterPro" id="IPR051122">
    <property type="entry name" value="SDR_DHRS6-like"/>
</dbReference>
<dbReference type="InterPro" id="IPR057571">
    <property type="entry name" value="SDR_PhqE-like"/>
</dbReference>
<sequence>MATLANKIILIIGGSSGIGFGVAEASLKSFAKTVIIASSNKERVEKAVKRLTGAKLGGGEIIGRVVNAGNEESIKGLLDDVGEVDHIIFTSGRLETTLAFPGWILIKLKTTTVEISFLFKDSLDLRLWGVVAVAKHAKIRSGGSLTLTSGTLAIKPAPTLSVAIAGAGALHTLTSGLAVDLAPIRVNIICSGAKEKLLKQFSAFKVDTELWDDLPPSYKESFLKDTTKKLLVGHLGQPDEVRF</sequence>